<name>A0A6G3MH38_HENSL</name>
<accession>A0A6G3MH38</accession>
<evidence type="ECO:0000313" key="13">
    <source>
        <dbReference type="EMBL" id="NDJ93327.1"/>
    </source>
</evidence>
<evidence type="ECO:0000256" key="2">
    <source>
        <dbReference type="ARBA" id="ARBA00004294"/>
    </source>
</evidence>
<dbReference type="PRINTS" id="PR00406">
    <property type="entry name" value="CYTB5RDTASE"/>
</dbReference>
<dbReference type="Gene3D" id="3.40.50.80">
    <property type="entry name" value="Nucleotide-binding domain of ferredoxin-NADP reductase (FNR) module"/>
    <property type="match status" value="1"/>
</dbReference>
<dbReference type="InterPro" id="IPR001834">
    <property type="entry name" value="CBR-like"/>
</dbReference>
<dbReference type="PANTHER" id="PTHR19370">
    <property type="entry name" value="NADH-CYTOCHROME B5 REDUCTASE"/>
    <property type="match status" value="1"/>
</dbReference>
<evidence type="ECO:0000256" key="5">
    <source>
        <dbReference type="ARBA" id="ARBA00022787"/>
    </source>
</evidence>
<evidence type="ECO:0000256" key="11">
    <source>
        <dbReference type="PIRSR" id="PIRSR601834-1"/>
    </source>
</evidence>
<protein>
    <submittedName>
        <fullName evidence="13">NADH--cytochrome b5 reductase 1 (Trinotate prediction)</fullName>
    </submittedName>
</protein>
<keyword evidence="7" id="KW-1133">Transmembrane helix</keyword>
<dbReference type="PRINTS" id="PR00371">
    <property type="entry name" value="FPNCR"/>
</dbReference>
<comment type="cofactor">
    <cofactor evidence="1 11">
        <name>FAD</name>
        <dbReference type="ChEBI" id="CHEBI:57692"/>
    </cofactor>
</comment>
<dbReference type="InterPro" id="IPR039261">
    <property type="entry name" value="FNR_nucleotide-bd"/>
</dbReference>
<dbReference type="InterPro" id="IPR001433">
    <property type="entry name" value="OxRdtase_FAD/NAD-bd"/>
</dbReference>
<keyword evidence="9" id="KW-0520">NAD</keyword>
<dbReference type="GO" id="GO:0005741">
    <property type="term" value="C:mitochondrial outer membrane"/>
    <property type="evidence" value="ECO:0007669"/>
    <property type="project" value="UniProtKB-SubCell"/>
</dbReference>
<evidence type="ECO:0000256" key="7">
    <source>
        <dbReference type="ARBA" id="ARBA00022989"/>
    </source>
</evidence>
<dbReference type="GO" id="GO:0016491">
    <property type="term" value="F:oxidoreductase activity"/>
    <property type="evidence" value="ECO:0007669"/>
    <property type="project" value="UniProtKB-KW"/>
</dbReference>
<feature type="domain" description="Oxidoreductase FAD/NAD(P)-binding" evidence="12">
    <location>
        <begin position="21"/>
        <end position="125"/>
    </location>
</feature>
<keyword evidence="8" id="KW-0560">Oxidoreductase</keyword>
<evidence type="ECO:0000256" key="6">
    <source>
        <dbReference type="ARBA" id="ARBA00022827"/>
    </source>
</evidence>
<dbReference type="FunFam" id="3.40.50.80:FF:000019">
    <property type="entry name" value="NADH-cytochrome b5 reductase"/>
    <property type="match status" value="1"/>
</dbReference>
<keyword evidence="3 11" id="KW-0285">Flavoprotein</keyword>
<keyword evidence="4" id="KW-0812">Transmembrane</keyword>
<dbReference type="AlphaFoldDB" id="A0A6G3MH38"/>
<evidence type="ECO:0000256" key="8">
    <source>
        <dbReference type="ARBA" id="ARBA00023002"/>
    </source>
</evidence>
<dbReference type="CDD" id="cd06183">
    <property type="entry name" value="cyt_b5_reduct_like"/>
    <property type="match status" value="1"/>
</dbReference>
<evidence type="ECO:0000256" key="10">
    <source>
        <dbReference type="ARBA" id="ARBA00023136"/>
    </source>
</evidence>
<evidence type="ECO:0000256" key="4">
    <source>
        <dbReference type="ARBA" id="ARBA00022692"/>
    </source>
</evidence>
<keyword evidence="6 11" id="KW-0274">FAD</keyword>
<comment type="subcellular location">
    <subcellularLocation>
        <location evidence="2">Mitochondrion outer membrane</location>
    </subcellularLocation>
</comment>
<feature type="binding site" evidence="11">
    <location>
        <position position="29"/>
    </location>
    <ligand>
        <name>FAD</name>
        <dbReference type="ChEBI" id="CHEBI:57692"/>
    </ligand>
</feature>
<reference evidence="13" key="1">
    <citation type="submission" date="2018-11" db="EMBL/GenBank/DDBJ databases">
        <title>Henneguya salminicola genome and transcriptome.</title>
        <authorList>
            <person name="Yahalomi D."/>
            <person name="Atkinson S.D."/>
            <person name="Neuhof M."/>
            <person name="Chang E.S."/>
            <person name="Philippe H."/>
            <person name="Cartwright P."/>
            <person name="Bartholomew J.L."/>
            <person name="Huchon D."/>
        </authorList>
    </citation>
    <scope>NUCLEOTIDE SEQUENCE</scope>
    <source>
        <strain evidence="13">Hz1</strain>
        <tissue evidence="13">Whole</tissue>
    </source>
</reference>
<dbReference type="InterPro" id="IPR001709">
    <property type="entry name" value="Flavoprot_Pyr_Nucl_cyt_Rdtase"/>
</dbReference>
<evidence type="ECO:0000256" key="9">
    <source>
        <dbReference type="ARBA" id="ARBA00023027"/>
    </source>
</evidence>
<organism evidence="13">
    <name type="scientific">Henneguya salminicola</name>
    <name type="common">Myxosporean</name>
    <dbReference type="NCBI Taxonomy" id="69463"/>
    <lineage>
        <taxon>Eukaryota</taxon>
        <taxon>Metazoa</taxon>
        <taxon>Cnidaria</taxon>
        <taxon>Myxozoa</taxon>
        <taxon>Myxosporea</taxon>
        <taxon>Bivalvulida</taxon>
        <taxon>Platysporina</taxon>
        <taxon>Myxobolidae</taxon>
        <taxon>Henneguya</taxon>
    </lineage>
</organism>
<evidence type="ECO:0000259" key="12">
    <source>
        <dbReference type="Pfam" id="PF00175"/>
    </source>
</evidence>
<dbReference type="Pfam" id="PF00175">
    <property type="entry name" value="NAD_binding_1"/>
    <property type="match status" value="1"/>
</dbReference>
<proteinExistence type="predicted"/>
<evidence type="ECO:0000256" key="3">
    <source>
        <dbReference type="ARBA" id="ARBA00022630"/>
    </source>
</evidence>
<dbReference type="SUPFAM" id="SSF52343">
    <property type="entry name" value="Ferredoxin reductase-like, C-terminal NADP-linked domain"/>
    <property type="match status" value="1"/>
</dbReference>
<sequence length="145" mass="16647">MKAMVFLITDEGLITIDNITMIAGGTGITPMYQIIRYITLLKNDKTKISLIYANRSRDDIMLYEELKNLKKNLGEIQFKIHFILTNPPSEWNEGKGKINKKTIYEHAWLPSESTIALICGRPAINDTMMDLLEEVGYKANKIYLF</sequence>
<keyword evidence="5" id="KW-0496">Mitochondrion</keyword>
<keyword evidence="10" id="KW-0472">Membrane</keyword>
<dbReference type="EMBL" id="GHBP01003237">
    <property type="protein sequence ID" value="NDJ93327.1"/>
    <property type="molecule type" value="Transcribed_RNA"/>
</dbReference>
<evidence type="ECO:0000256" key="1">
    <source>
        <dbReference type="ARBA" id="ARBA00001974"/>
    </source>
</evidence>
<keyword evidence="5" id="KW-1000">Mitochondrion outer membrane</keyword>